<protein>
    <recommendedName>
        <fullName evidence="3">F-box domain-containing protein</fullName>
    </recommendedName>
</protein>
<evidence type="ECO:0008006" key="3">
    <source>
        <dbReference type="Google" id="ProtNLM"/>
    </source>
</evidence>
<evidence type="ECO:0000313" key="2">
    <source>
        <dbReference type="Proteomes" id="UP000620124"/>
    </source>
</evidence>
<keyword evidence="2" id="KW-1185">Reference proteome</keyword>
<dbReference type="AlphaFoldDB" id="A0A8H6XSV6"/>
<reference evidence="1" key="1">
    <citation type="submission" date="2020-05" db="EMBL/GenBank/DDBJ databases">
        <title>Mycena genomes resolve the evolution of fungal bioluminescence.</title>
        <authorList>
            <person name="Tsai I.J."/>
        </authorList>
    </citation>
    <scope>NUCLEOTIDE SEQUENCE</scope>
    <source>
        <strain evidence="1">CCC161011</strain>
    </source>
</reference>
<comment type="caution">
    <text evidence="1">The sequence shown here is derived from an EMBL/GenBank/DDBJ whole genome shotgun (WGS) entry which is preliminary data.</text>
</comment>
<gene>
    <name evidence="1" type="ORF">MVEN_01604700</name>
</gene>
<accession>A0A8H6XSV6</accession>
<proteinExistence type="predicted"/>
<sequence>MITPWFTGLLQVFAAVKRLFYPQKTFFCDLYVELLQEIGTELSWSDLKNLRAVSTHIRDAIEPVFCASATLVIDPFNRDGQTVLTLKTLVDGTPLWSRYGRLKIRSLAPKALPGSATTYEYFRDLLCPALQSLTQLRVVHWTMTRDDPSWAHRVVVDILSARDHLRELHMMTAAYDDDRFMSFPAIPSLRSLSVDQPTDWVMYFVKSARTAGFLAWIGRTIRASSAQLESMRFPCTSDCAELCTILEQENIRLKGVSSPRSHDALYSYLASYSGILERLEILDVQKSAHGKMLYENVIPQNAASLVVLRLPGCEEGQQGPCALKGEQLALISQLKRLQTLEIAVDCWRPGELRDIVYRLLETVVDSMPALKNIAILPAYSPHAGGCNRSNQLDRYAEHGFARIEAAVREFEKARRSANIRRLLATHRRRLEDIEKISRGYIVWKENS</sequence>
<name>A0A8H6XSV6_9AGAR</name>
<dbReference type="Proteomes" id="UP000620124">
    <property type="component" value="Unassembled WGS sequence"/>
</dbReference>
<evidence type="ECO:0000313" key="1">
    <source>
        <dbReference type="EMBL" id="KAF7345832.1"/>
    </source>
</evidence>
<dbReference type="OrthoDB" id="2986625at2759"/>
<dbReference type="EMBL" id="JACAZI010000013">
    <property type="protein sequence ID" value="KAF7345832.1"/>
    <property type="molecule type" value="Genomic_DNA"/>
</dbReference>
<organism evidence="1 2">
    <name type="scientific">Mycena venus</name>
    <dbReference type="NCBI Taxonomy" id="2733690"/>
    <lineage>
        <taxon>Eukaryota</taxon>
        <taxon>Fungi</taxon>
        <taxon>Dikarya</taxon>
        <taxon>Basidiomycota</taxon>
        <taxon>Agaricomycotina</taxon>
        <taxon>Agaricomycetes</taxon>
        <taxon>Agaricomycetidae</taxon>
        <taxon>Agaricales</taxon>
        <taxon>Marasmiineae</taxon>
        <taxon>Mycenaceae</taxon>
        <taxon>Mycena</taxon>
    </lineage>
</organism>